<evidence type="ECO:0000256" key="1">
    <source>
        <dbReference type="SAM" id="MobiDB-lite"/>
    </source>
</evidence>
<reference evidence="3" key="2">
    <citation type="submission" date="2015-01" db="EMBL/GenBank/DDBJ databases">
        <title>Evolutionary Origins and Diversification of the Mycorrhizal Mutualists.</title>
        <authorList>
            <consortium name="DOE Joint Genome Institute"/>
            <consortium name="Mycorrhizal Genomics Consortium"/>
            <person name="Kohler A."/>
            <person name="Kuo A."/>
            <person name="Nagy L.G."/>
            <person name="Floudas D."/>
            <person name="Copeland A."/>
            <person name="Barry K.W."/>
            <person name="Cichocki N."/>
            <person name="Veneault-Fourrey C."/>
            <person name="LaButti K."/>
            <person name="Lindquist E.A."/>
            <person name="Lipzen A."/>
            <person name="Lundell T."/>
            <person name="Morin E."/>
            <person name="Murat C."/>
            <person name="Riley R."/>
            <person name="Ohm R."/>
            <person name="Sun H."/>
            <person name="Tunlid A."/>
            <person name="Henrissat B."/>
            <person name="Grigoriev I.V."/>
            <person name="Hibbett D.S."/>
            <person name="Martin F."/>
        </authorList>
    </citation>
    <scope>NUCLEOTIDE SEQUENCE [LARGE SCALE GENOMIC DNA]</scope>
    <source>
        <strain evidence="3">Marx 270</strain>
    </source>
</reference>
<dbReference type="OrthoDB" id="2691296at2759"/>
<accession>A0A0C3NJX9</accession>
<sequence length="169" mass="18420">MSPSDPSMKIGPPIGVRRSKRIKGTATSPSKIQPRQGAKKCHCAIKPAAPTGNHNTGPEEARSSIAQCPTHKPHPQHPLQGLTEKEFKEEYLNSFHSTMVPLKDGTKLDHCTALEQLHGGMITMQDIVDKDDHSVALLAVPSNTPSDNEDHQEQLPLQMHICAMASRAL</sequence>
<keyword evidence="3" id="KW-1185">Reference proteome</keyword>
<evidence type="ECO:0000313" key="2">
    <source>
        <dbReference type="EMBL" id="KIN95960.1"/>
    </source>
</evidence>
<dbReference type="EMBL" id="KN832056">
    <property type="protein sequence ID" value="KIN95960.1"/>
    <property type="molecule type" value="Genomic_DNA"/>
</dbReference>
<evidence type="ECO:0000313" key="3">
    <source>
        <dbReference type="Proteomes" id="UP000054217"/>
    </source>
</evidence>
<dbReference type="AlphaFoldDB" id="A0A0C3NJX9"/>
<protein>
    <submittedName>
        <fullName evidence="2">Uncharacterized protein</fullName>
    </submittedName>
</protein>
<proteinExistence type="predicted"/>
<organism evidence="2 3">
    <name type="scientific">Pisolithus tinctorius Marx 270</name>
    <dbReference type="NCBI Taxonomy" id="870435"/>
    <lineage>
        <taxon>Eukaryota</taxon>
        <taxon>Fungi</taxon>
        <taxon>Dikarya</taxon>
        <taxon>Basidiomycota</taxon>
        <taxon>Agaricomycotina</taxon>
        <taxon>Agaricomycetes</taxon>
        <taxon>Agaricomycetidae</taxon>
        <taxon>Boletales</taxon>
        <taxon>Sclerodermatineae</taxon>
        <taxon>Pisolithaceae</taxon>
        <taxon>Pisolithus</taxon>
    </lineage>
</organism>
<gene>
    <name evidence="2" type="ORF">M404DRAFT_33702</name>
</gene>
<reference evidence="2 3" key="1">
    <citation type="submission" date="2014-04" db="EMBL/GenBank/DDBJ databases">
        <authorList>
            <consortium name="DOE Joint Genome Institute"/>
            <person name="Kuo A."/>
            <person name="Kohler A."/>
            <person name="Costa M.D."/>
            <person name="Nagy L.G."/>
            <person name="Floudas D."/>
            <person name="Copeland A."/>
            <person name="Barry K.W."/>
            <person name="Cichocki N."/>
            <person name="Veneault-Fourrey C."/>
            <person name="LaButti K."/>
            <person name="Lindquist E.A."/>
            <person name="Lipzen A."/>
            <person name="Lundell T."/>
            <person name="Morin E."/>
            <person name="Murat C."/>
            <person name="Sun H."/>
            <person name="Tunlid A."/>
            <person name="Henrissat B."/>
            <person name="Grigoriev I.V."/>
            <person name="Hibbett D.S."/>
            <person name="Martin F."/>
            <person name="Nordberg H.P."/>
            <person name="Cantor M.N."/>
            <person name="Hua S.X."/>
        </authorList>
    </citation>
    <scope>NUCLEOTIDE SEQUENCE [LARGE SCALE GENOMIC DNA]</scope>
    <source>
        <strain evidence="2 3">Marx 270</strain>
    </source>
</reference>
<feature type="region of interest" description="Disordered" evidence="1">
    <location>
        <begin position="1"/>
        <end position="80"/>
    </location>
</feature>
<name>A0A0C3NJX9_PISTI</name>
<dbReference type="InParanoid" id="A0A0C3NJX9"/>
<dbReference type="HOGENOM" id="CLU_1579165_0_0_1"/>
<dbReference type="Proteomes" id="UP000054217">
    <property type="component" value="Unassembled WGS sequence"/>
</dbReference>